<keyword evidence="4" id="KW-1185">Reference proteome</keyword>
<protein>
    <recommendedName>
        <fullName evidence="2">NB-ARC domain-containing protein</fullName>
    </recommendedName>
</protein>
<dbReference type="Gene3D" id="3.40.50.300">
    <property type="entry name" value="P-loop containing nucleotide triphosphate hydrolases"/>
    <property type="match status" value="1"/>
</dbReference>
<dbReference type="InterPro" id="IPR011990">
    <property type="entry name" value="TPR-like_helical_dom_sf"/>
</dbReference>
<reference evidence="4" key="1">
    <citation type="journal article" date="2019" name="Int. J. Syst. Evol. Microbiol.">
        <title>The Global Catalogue of Microorganisms (GCM) 10K type strain sequencing project: providing services to taxonomists for standard genome sequencing and annotation.</title>
        <authorList>
            <consortium name="The Broad Institute Genomics Platform"/>
            <consortium name="The Broad Institute Genome Sequencing Center for Infectious Disease"/>
            <person name="Wu L."/>
            <person name="Ma J."/>
        </authorList>
    </citation>
    <scope>NUCLEOTIDE SEQUENCE [LARGE SCALE GENOMIC DNA]</scope>
    <source>
        <strain evidence="4">JCM 13249</strain>
    </source>
</reference>
<dbReference type="PRINTS" id="PR00364">
    <property type="entry name" value="DISEASERSIST"/>
</dbReference>
<evidence type="ECO:0000256" key="1">
    <source>
        <dbReference type="SAM" id="MobiDB-lite"/>
    </source>
</evidence>
<feature type="region of interest" description="Disordered" evidence="1">
    <location>
        <begin position="1"/>
        <end position="24"/>
    </location>
</feature>
<dbReference type="Pfam" id="PF13424">
    <property type="entry name" value="TPR_12"/>
    <property type="match status" value="2"/>
</dbReference>
<dbReference type="InterPro" id="IPR019734">
    <property type="entry name" value="TPR_rpt"/>
</dbReference>
<sequence>MTDANGKDQEPNESQDQSRLEISNSVGVQAGSGNVQHIHLAEPPLPAPPLPRQLPRAPAHFTGRRDELEILNELLSEPQHISGSPVLIAAVAGTAGVGKTALALHWAHSAADQFPDGQLYLNMRGYDSRAPMTESEALGQLLRALGVAPKQIPTHVEEQEALYRSLVADQRLLIVFDNVGRSDQVTGLLPGTSASLVLITSRSTLPGLTALENARRLMLDVLSSGEAVELLGRIIGTNRTEAEIAAARRLVEQCAFLPLAIKIAAERVSAGSYVSLADAATELLEHRLDDLSDSDDERARIRAVFSWSYNALDGDIKESFRLLGLHTGSAIDVWAMAALLGQPLRIAQRRLKALQSASLLEEPRHSRFRMHDLLRLYAQELLGEFVESPVQQAARRRLAEWYLYMSEQGDIVLNRHRRRPPVNPDEQPAEKRDFKSPIDALNWFEFERINLVEIVRDAKEHGLFDIAWRLPLLTFTYFRLRSHWVDYMTSFRVGLQAAKDCADEFAEAWLASNLGIGAKETGQYDLALVYLEQAIAIRRRLGDAYGEGQSLHHLAGVLERLDRQNEVEAVYLSSMEFHRVTGNRYCEGATLLSLGEYYQGNGLFEKALLHYRLALAIHSEIGYLFGQGHAYHLVASIHERLDDPGQAIEAYQEALDRRIQIGHAVGQAETLERLGHVMVAVGRGDEAAGMWREALVIFDRLGDIRAEGVRALLESI</sequence>
<proteinExistence type="predicted"/>
<dbReference type="InterPro" id="IPR027417">
    <property type="entry name" value="P-loop_NTPase"/>
</dbReference>
<evidence type="ECO:0000259" key="2">
    <source>
        <dbReference type="Pfam" id="PF00931"/>
    </source>
</evidence>
<evidence type="ECO:0000313" key="3">
    <source>
        <dbReference type="EMBL" id="GAA1762438.1"/>
    </source>
</evidence>
<dbReference type="InterPro" id="IPR002182">
    <property type="entry name" value="NB-ARC"/>
</dbReference>
<dbReference type="SUPFAM" id="SSF48452">
    <property type="entry name" value="TPR-like"/>
    <property type="match status" value="1"/>
</dbReference>
<gene>
    <name evidence="3" type="ORF">GCM10009681_36930</name>
</gene>
<feature type="domain" description="NB-ARC" evidence="2">
    <location>
        <begin position="72"/>
        <end position="236"/>
    </location>
</feature>
<dbReference type="EMBL" id="BAAALS010000018">
    <property type="protein sequence ID" value="GAA1762438.1"/>
    <property type="molecule type" value="Genomic_DNA"/>
</dbReference>
<dbReference type="RefSeq" id="WP_344083236.1">
    <property type="nucleotide sequence ID" value="NZ_BAAALS010000018.1"/>
</dbReference>
<dbReference type="PANTHER" id="PTHR47691">
    <property type="entry name" value="REGULATOR-RELATED"/>
    <property type="match status" value="1"/>
</dbReference>
<dbReference type="SMART" id="SM00028">
    <property type="entry name" value="TPR"/>
    <property type="match status" value="4"/>
</dbReference>
<name>A0ABP4WXA3_9ACTN</name>
<feature type="compositionally biased region" description="Basic and acidic residues" evidence="1">
    <location>
        <begin position="1"/>
        <end position="10"/>
    </location>
</feature>
<comment type="caution">
    <text evidence="3">The sequence shown here is derived from an EMBL/GenBank/DDBJ whole genome shotgun (WGS) entry which is preliminary data.</text>
</comment>
<dbReference type="SUPFAM" id="SSF52540">
    <property type="entry name" value="P-loop containing nucleoside triphosphate hydrolases"/>
    <property type="match status" value="1"/>
</dbReference>
<organism evidence="3 4">
    <name type="scientific">Luedemannella helvata</name>
    <dbReference type="NCBI Taxonomy" id="349315"/>
    <lineage>
        <taxon>Bacteria</taxon>
        <taxon>Bacillati</taxon>
        <taxon>Actinomycetota</taxon>
        <taxon>Actinomycetes</taxon>
        <taxon>Micromonosporales</taxon>
        <taxon>Micromonosporaceae</taxon>
        <taxon>Luedemannella</taxon>
    </lineage>
</organism>
<accession>A0ABP4WXA3</accession>
<evidence type="ECO:0000313" key="4">
    <source>
        <dbReference type="Proteomes" id="UP001500655"/>
    </source>
</evidence>
<dbReference type="Pfam" id="PF00931">
    <property type="entry name" value="NB-ARC"/>
    <property type="match status" value="1"/>
</dbReference>
<dbReference type="Proteomes" id="UP001500655">
    <property type="component" value="Unassembled WGS sequence"/>
</dbReference>
<dbReference type="Gene3D" id="1.25.40.10">
    <property type="entry name" value="Tetratricopeptide repeat domain"/>
    <property type="match status" value="1"/>
</dbReference>
<dbReference type="PANTHER" id="PTHR47691:SF3">
    <property type="entry name" value="HTH-TYPE TRANSCRIPTIONAL REGULATOR RV0890C-RELATED"/>
    <property type="match status" value="1"/>
</dbReference>
<feature type="compositionally biased region" description="Polar residues" evidence="1">
    <location>
        <begin position="12"/>
        <end position="24"/>
    </location>
</feature>